<feature type="transmembrane region" description="Helical" evidence="1">
    <location>
        <begin position="99"/>
        <end position="120"/>
    </location>
</feature>
<evidence type="ECO:0000313" key="3">
    <source>
        <dbReference type="Proteomes" id="UP000177579"/>
    </source>
</evidence>
<dbReference type="Pfam" id="PF09946">
    <property type="entry name" value="DUF2178"/>
    <property type="match status" value="1"/>
</dbReference>
<accession>A0A1F5TSM3</accession>
<proteinExistence type="predicted"/>
<feature type="transmembrane region" description="Helical" evidence="1">
    <location>
        <begin position="68"/>
        <end position="87"/>
    </location>
</feature>
<feature type="transmembrane region" description="Helical" evidence="1">
    <location>
        <begin position="132"/>
        <end position="152"/>
    </location>
</feature>
<feature type="transmembrane region" description="Helical" evidence="1">
    <location>
        <begin position="7"/>
        <end position="24"/>
    </location>
</feature>
<keyword evidence="1" id="KW-0472">Membrane</keyword>
<dbReference type="Proteomes" id="UP000177579">
    <property type="component" value="Unassembled WGS sequence"/>
</dbReference>
<keyword evidence="1" id="KW-0812">Transmembrane</keyword>
<gene>
    <name evidence="2" type="ORF">A2531_04285</name>
</gene>
<comment type="caution">
    <text evidence="2">The sequence shown here is derived from an EMBL/GenBank/DDBJ whole genome shotgun (WGS) entry which is preliminary data.</text>
</comment>
<evidence type="ECO:0000313" key="2">
    <source>
        <dbReference type="EMBL" id="OGF41893.1"/>
    </source>
</evidence>
<dbReference type="AlphaFoldDB" id="A0A1F5TSM3"/>
<dbReference type="EMBL" id="MFGO01000002">
    <property type="protein sequence ID" value="OGF41893.1"/>
    <property type="molecule type" value="Genomic_DNA"/>
</dbReference>
<reference evidence="2 3" key="1">
    <citation type="journal article" date="2016" name="Nat. Commun.">
        <title>Thousands of microbial genomes shed light on interconnected biogeochemical processes in an aquifer system.</title>
        <authorList>
            <person name="Anantharaman K."/>
            <person name="Brown C.T."/>
            <person name="Hug L.A."/>
            <person name="Sharon I."/>
            <person name="Castelle C.J."/>
            <person name="Probst A.J."/>
            <person name="Thomas B.C."/>
            <person name="Singh A."/>
            <person name="Wilkins M.J."/>
            <person name="Karaoz U."/>
            <person name="Brodie E.L."/>
            <person name="Williams K.H."/>
            <person name="Hubbard S.S."/>
            <person name="Banfield J.F."/>
        </authorList>
    </citation>
    <scope>NUCLEOTIDE SEQUENCE [LARGE SCALE GENOMIC DNA]</scope>
</reference>
<protein>
    <submittedName>
        <fullName evidence="2">Uncharacterized protein</fullName>
    </submittedName>
</protein>
<organism evidence="2 3">
    <name type="scientific">Candidatus Falkowbacteria bacterium RIFOXYD2_FULL_34_120</name>
    <dbReference type="NCBI Taxonomy" id="1798007"/>
    <lineage>
        <taxon>Bacteria</taxon>
        <taxon>Candidatus Falkowiibacteriota</taxon>
    </lineage>
</organism>
<sequence length="181" mass="20742">MTTKSYKTIKLFLTIIIAIVFSISISHQNFFIPVTTLVASTLVLLFLRKKVGQIISDERDQMSGGKSALLAIQIYSWIAVVSMLLLYSLQDYNPNYEAVALTLAFSTCILMLVYSAIFYYYNKMKLTNRKTLYLIVVVIIFLFLSIFTFRVFSGEDSWMCENGEWIEHGHPSFPAPNKECK</sequence>
<keyword evidence="1" id="KW-1133">Transmembrane helix</keyword>
<name>A0A1F5TSM3_9BACT</name>
<evidence type="ECO:0000256" key="1">
    <source>
        <dbReference type="SAM" id="Phobius"/>
    </source>
</evidence>
<feature type="transmembrane region" description="Helical" evidence="1">
    <location>
        <begin position="30"/>
        <end position="47"/>
    </location>
</feature>
<dbReference type="InterPro" id="IPR019235">
    <property type="entry name" value="DUF2178_TM"/>
</dbReference>